<organism evidence="2 3">
    <name type="scientific">Tetrabaena socialis</name>
    <dbReference type="NCBI Taxonomy" id="47790"/>
    <lineage>
        <taxon>Eukaryota</taxon>
        <taxon>Viridiplantae</taxon>
        <taxon>Chlorophyta</taxon>
        <taxon>core chlorophytes</taxon>
        <taxon>Chlorophyceae</taxon>
        <taxon>CS clade</taxon>
        <taxon>Chlamydomonadales</taxon>
        <taxon>Tetrabaenaceae</taxon>
        <taxon>Tetrabaena</taxon>
    </lineage>
</organism>
<feature type="compositionally biased region" description="Low complexity" evidence="1">
    <location>
        <begin position="328"/>
        <end position="346"/>
    </location>
</feature>
<feature type="compositionally biased region" description="Low complexity" evidence="1">
    <location>
        <begin position="657"/>
        <end position="681"/>
    </location>
</feature>
<feature type="compositionally biased region" description="Pro residues" evidence="1">
    <location>
        <begin position="913"/>
        <end position="925"/>
    </location>
</feature>
<evidence type="ECO:0000256" key="1">
    <source>
        <dbReference type="SAM" id="MobiDB-lite"/>
    </source>
</evidence>
<evidence type="ECO:0000313" key="2">
    <source>
        <dbReference type="EMBL" id="PNH07500.1"/>
    </source>
</evidence>
<evidence type="ECO:0000313" key="3">
    <source>
        <dbReference type="Proteomes" id="UP000236333"/>
    </source>
</evidence>
<protein>
    <submittedName>
        <fullName evidence="2">Uncharacterized protein</fullName>
    </submittedName>
</protein>
<feature type="region of interest" description="Disordered" evidence="1">
    <location>
        <begin position="800"/>
        <end position="825"/>
    </location>
</feature>
<feature type="region of interest" description="Disordered" evidence="1">
    <location>
        <begin position="847"/>
        <end position="927"/>
    </location>
</feature>
<comment type="caution">
    <text evidence="2">The sequence shown here is derived from an EMBL/GenBank/DDBJ whole genome shotgun (WGS) entry which is preliminary data.</text>
</comment>
<accession>A0A2J8A4Q3</accession>
<dbReference type="Proteomes" id="UP000236333">
    <property type="component" value="Unassembled WGS sequence"/>
</dbReference>
<feature type="region of interest" description="Disordered" evidence="1">
    <location>
        <begin position="320"/>
        <end position="346"/>
    </location>
</feature>
<sequence>MVFGCFRCSVPLVPDEHTELSRDELKRLYDRSVALNGGKLFVHGGSMARRLDAGRRFTVRTNSMNGVQAFSRGPTRATTTSASIPRSECAASREPNCALASLLTCCGSLYLQHILEREVSRFEAEHILPGTALGELDHPNYASKYFKCLNLPNVSHQVLEVTWKGDQLWGTIEVLATPSGLLLWELYSRVCALAAAVSDARDHAAAVRGAAEAVQSFLVASAPALPPLRVTLGLLIPRGATAKALGAGAPLSGSPQLQLFCSPPDHPPAVLPAYQTLLAPPPLRPDALAAVLAGALAAPTSTSASIAASGSSGLSSGGTPVAGALPFGRGSQPAAAQQGAQQGGQQRQVLLVAPEEEAPGAAQRQADLGALVAAGARSPRGSVVLVSRTLPSVLCAAAVYVCAAPPPPPPPAAAGADAGSSAGVGGGGAAAATGAPGSGAQLLESQLKCVLDNVNSVAELLASLLETRLLTGCGPLLAAAASRLSGRAGLHVVNVSGDKAGGLTLSLADTATDCTALASARAGGLSREGAEDLLSAFPNRTTIELPYALCPVAPRSFAPLMLLVDNLLTLGQVTDCLLQISDARARQAVFDVKVRRRRSIASNAVASPAPPAGGSGPVDAVAASVAGAGGARQLETELGRMQSMQANGATGGASAAPQQLESQPLLSQQQQPLSSTPSNGAGALGGDAGIGGLGGSGSFISRLLSGQPGSHVALHLPPRRYMREQQRQHREQRQEQEQAQGQEEEQGQPQGGPPEGGEGGAEGGREAERSDSIDIFGGFCFDLPPAGAAADAAVVAGGGAAAAGAGDEPGSAPRQPGQGLQHAEAGGGGELVAAGAPCAATGASPTLLPPLPPLSRKPPPLLPSIASGQDLADISPAPSARPSLDPYASSARPVPATFPSTAAASASGSPDRPSCPAPAPAPPAAWPSLDRLGGGLASMTSALLVEPVTFPPTEEGYMQQASYVRWYSFQFILVS</sequence>
<feature type="compositionally biased region" description="Pro residues" evidence="1">
    <location>
        <begin position="847"/>
        <end position="862"/>
    </location>
</feature>
<feature type="compositionally biased region" description="Low complexity" evidence="1">
    <location>
        <begin position="893"/>
        <end position="910"/>
    </location>
</feature>
<name>A0A2J8A4Q3_9CHLO</name>
<feature type="compositionally biased region" description="Basic and acidic residues" evidence="1">
    <location>
        <begin position="723"/>
        <end position="736"/>
    </location>
</feature>
<dbReference type="OrthoDB" id="547106at2759"/>
<feature type="compositionally biased region" description="Gly residues" evidence="1">
    <location>
        <begin position="749"/>
        <end position="762"/>
    </location>
</feature>
<gene>
    <name evidence="2" type="ORF">TSOC_006044</name>
</gene>
<feature type="region of interest" description="Disordered" evidence="1">
    <location>
        <begin position="723"/>
        <end position="767"/>
    </location>
</feature>
<proteinExistence type="predicted"/>
<keyword evidence="3" id="KW-1185">Reference proteome</keyword>
<reference evidence="2 3" key="1">
    <citation type="journal article" date="2017" name="Mol. Biol. Evol.">
        <title>The 4-celled Tetrabaena socialis nuclear genome reveals the essential components for genetic control of cell number at the origin of multicellularity in the volvocine lineage.</title>
        <authorList>
            <person name="Featherston J."/>
            <person name="Arakaki Y."/>
            <person name="Hanschen E.R."/>
            <person name="Ferris P.J."/>
            <person name="Michod R.E."/>
            <person name="Olson B.J.S.C."/>
            <person name="Nozaki H."/>
            <person name="Durand P.M."/>
        </authorList>
    </citation>
    <scope>NUCLEOTIDE SEQUENCE [LARGE SCALE GENOMIC DNA]</scope>
    <source>
        <strain evidence="2 3">NIES-571</strain>
    </source>
</reference>
<dbReference type="AlphaFoldDB" id="A0A2J8A4Q3"/>
<dbReference type="EMBL" id="PGGS01000177">
    <property type="protein sequence ID" value="PNH07500.1"/>
    <property type="molecule type" value="Genomic_DNA"/>
</dbReference>
<feature type="region of interest" description="Disordered" evidence="1">
    <location>
        <begin position="646"/>
        <end position="687"/>
    </location>
</feature>